<evidence type="ECO:0008006" key="3">
    <source>
        <dbReference type="Google" id="ProtNLM"/>
    </source>
</evidence>
<dbReference type="PANTHER" id="PTHR43016">
    <property type="entry name" value="PRESEQUENCE PROTEASE"/>
    <property type="match status" value="1"/>
</dbReference>
<dbReference type="EMBL" id="VFQX01000080">
    <property type="protein sequence ID" value="KAF0971482.1"/>
    <property type="molecule type" value="Genomic_DNA"/>
</dbReference>
<dbReference type="RefSeq" id="XP_044556198.1">
    <property type="nucleotide sequence ID" value="XM_044700488.1"/>
</dbReference>
<reference evidence="1 2" key="1">
    <citation type="journal article" date="2019" name="Sci. Rep.">
        <title>Nanopore sequencing improves the draft genome of the human pathogenic amoeba Naegleria fowleri.</title>
        <authorList>
            <person name="Liechti N."/>
            <person name="Schurch N."/>
            <person name="Bruggmann R."/>
            <person name="Wittwer M."/>
        </authorList>
    </citation>
    <scope>NUCLEOTIDE SEQUENCE [LARGE SCALE GENOMIC DNA]</scope>
    <source>
        <strain evidence="1 2">ATCC 30894</strain>
    </source>
</reference>
<dbReference type="VEuPathDB" id="AmoebaDB:NfTy_067490"/>
<sequence>MERHFYEAIENETVTSEAKMKAQLEFKPKFINTYLSIPSSVSFVGRALVTTPFATKDSALLRVVSSILHSNYLHQEVRERGGAYGSNASQSMNGVFMKDSVTPKTIQEAKLQVFQHLDSPVTPHAHAQSKVVFGIDDELRQFRRNVILDATRNEIIDTCVKYLSNSNVATTIIGNFEKDISNETQRKWVVVREEMDNSFNDMQSNNTMTQ</sequence>
<proteinExistence type="predicted"/>
<protein>
    <recommendedName>
        <fullName evidence="3">Peptidase M16 C-terminal domain-containing protein</fullName>
    </recommendedName>
</protein>
<dbReference type="GeneID" id="68117429"/>
<comment type="caution">
    <text evidence="1">The sequence shown here is derived from an EMBL/GenBank/DDBJ whole genome shotgun (WGS) entry which is preliminary data.</text>
</comment>
<evidence type="ECO:0000313" key="1">
    <source>
        <dbReference type="EMBL" id="KAF0971482.1"/>
    </source>
</evidence>
<dbReference type="GO" id="GO:0016485">
    <property type="term" value="P:protein processing"/>
    <property type="evidence" value="ECO:0007669"/>
    <property type="project" value="TreeGrafter"/>
</dbReference>
<organism evidence="1 2">
    <name type="scientific">Naegleria fowleri</name>
    <name type="common">Brain eating amoeba</name>
    <dbReference type="NCBI Taxonomy" id="5763"/>
    <lineage>
        <taxon>Eukaryota</taxon>
        <taxon>Discoba</taxon>
        <taxon>Heterolobosea</taxon>
        <taxon>Tetramitia</taxon>
        <taxon>Eutetramitia</taxon>
        <taxon>Vahlkampfiidae</taxon>
        <taxon>Naegleria</taxon>
    </lineage>
</organism>
<dbReference type="VEuPathDB" id="AmoebaDB:NF0023550"/>
<dbReference type="Proteomes" id="UP000444721">
    <property type="component" value="Unassembled WGS sequence"/>
</dbReference>
<dbReference type="PANTHER" id="PTHR43016:SF13">
    <property type="entry name" value="PRESEQUENCE PROTEASE, MITOCHONDRIAL"/>
    <property type="match status" value="1"/>
</dbReference>
<dbReference type="SUPFAM" id="SSF63411">
    <property type="entry name" value="LuxS/MPP-like metallohydrolase"/>
    <property type="match status" value="1"/>
</dbReference>
<gene>
    <name evidence="1" type="ORF">FDP41_010214</name>
</gene>
<name>A0A6A5B865_NAEFO</name>
<accession>A0A6A5B865</accession>
<dbReference type="OrthoDB" id="10250783at2759"/>
<evidence type="ECO:0000313" key="2">
    <source>
        <dbReference type="Proteomes" id="UP000444721"/>
    </source>
</evidence>
<dbReference type="Gene3D" id="3.30.830.10">
    <property type="entry name" value="Metalloenzyme, LuxS/M16 peptidase-like"/>
    <property type="match status" value="3"/>
</dbReference>
<keyword evidence="2" id="KW-1185">Reference proteome</keyword>
<dbReference type="GO" id="GO:0046872">
    <property type="term" value="F:metal ion binding"/>
    <property type="evidence" value="ECO:0007669"/>
    <property type="project" value="InterPro"/>
</dbReference>
<dbReference type="AlphaFoldDB" id="A0A6A5B865"/>
<dbReference type="InterPro" id="IPR011249">
    <property type="entry name" value="Metalloenz_LuxS/M16"/>
</dbReference>
<dbReference type="GO" id="GO:0004222">
    <property type="term" value="F:metalloendopeptidase activity"/>
    <property type="evidence" value="ECO:0007669"/>
    <property type="project" value="TreeGrafter"/>
</dbReference>
<dbReference type="VEuPathDB" id="AmoebaDB:FDP41_010214"/>